<dbReference type="EMBL" id="SGPL01000476">
    <property type="protein sequence ID" value="THH12204.1"/>
    <property type="molecule type" value="Genomic_DNA"/>
</dbReference>
<keyword evidence="3" id="KW-1185">Reference proteome</keyword>
<dbReference type="CDD" id="cd18186">
    <property type="entry name" value="BTB_POZ_ZBTB_KLHL-like"/>
    <property type="match status" value="1"/>
</dbReference>
<organism evidence="2 3">
    <name type="scientific">Bondarzewia mesenterica</name>
    <dbReference type="NCBI Taxonomy" id="1095465"/>
    <lineage>
        <taxon>Eukaryota</taxon>
        <taxon>Fungi</taxon>
        <taxon>Dikarya</taxon>
        <taxon>Basidiomycota</taxon>
        <taxon>Agaricomycotina</taxon>
        <taxon>Agaricomycetes</taxon>
        <taxon>Russulales</taxon>
        <taxon>Bondarzewiaceae</taxon>
        <taxon>Bondarzewia</taxon>
    </lineage>
</organism>
<dbReference type="PROSITE" id="PS50097">
    <property type="entry name" value="BTB"/>
    <property type="match status" value="1"/>
</dbReference>
<reference evidence="2 3" key="1">
    <citation type="submission" date="2019-02" db="EMBL/GenBank/DDBJ databases">
        <title>Genome sequencing of the rare red list fungi Bondarzewia mesenterica.</title>
        <authorList>
            <person name="Buettner E."/>
            <person name="Kellner H."/>
        </authorList>
    </citation>
    <scope>NUCLEOTIDE SEQUENCE [LARGE SCALE GENOMIC DNA]</scope>
    <source>
        <strain evidence="2 3">DSM 108281</strain>
    </source>
</reference>
<feature type="domain" description="BTB" evidence="1">
    <location>
        <begin position="19"/>
        <end position="91"/>
    </location>
</feature>
<dbReference type="Gene3D" id="3.30.710.10">
    <property type="entry name" value="Potassium Channel Kv1.1, Chain A"/>
    <property type="match status" value="1"/>
</dbReference>
<comment type="caution">
    <text evidence="2">The sequence shown here is derived from an EMBL/GenBank/DDBJ whole genome shotgun (WGS) entry which is preliminary data.</text>
</comment>
<sequence>MHGAAVPLDRRGDPWFDDGNVILLTQTEDSSDDVAFKVHRGVLSRQSEIFRTMFEIPQLPSDVDILDDCPLVRMYDLPNELSCLITALYDGATFHRRNIEDFFFLAAILRLSTKYFIGHLRTQAIRHLAQTWPYSLRGHDEMVALALSSPTVNDMSYPYVHPLHVLNLAREVNVRLIVPAALYFLSIYALEDILKADHPKLLVQHPSRPSSVLSVQDMKDYTLMYQHRMKMIMSFARHTVASWSASSGCQGTRKDCTRAVVRLAGCIYSSFTPRTGLFHNMSQTIDLIGDDKTICTACERAFRRDVAELREKFWKELPSVVGLPSWEELEAMDLSPQ</sequence>
<dbReference type="InterPro" id="IPR011333">
    <property type="entry name" value="SKP1/BTB/POZ_sf"/>
</dbReference>
<evidence type="ECO:0000313" key="2">
    <source>
        <dbReference type="EMBL" id="THH12204.1"/>
    </source>
</evidence>
<dbReference type="SUPFAM" id="SSF54695">
    <property type="entry name" value="POZ domain"/>
    <property type="match status" value="1"/>
</dbReference>
<dbReference type="Pfam" id="PF00651">
    <property type="entry name" value="BTB"/>
    <property type="match status" value="1"/>
</dbReference>
<evidence type="ECO:0000313" key="3">
    <source>
        <dbReference type="Proteomes" id="UP000310158"/>
    </source>
</evidence>
<dbReference type="InterPro" id="IPR000210">
    <property type="entry name" value="BTB/POZ_dom"/>
</dbReference>
<name>A0A4S4LJG8_9AGAM</name>
<accession>A0A4S4LJG8</accession>
<protein>
    <recommendedName>
        <fullName evidence="1">BTB domain-containing protein</fullName>
    </recommendedName>
</protein>
<dbReference type="Proteomes" id="UP000310158">
    <property type="component" value="Unassembled WGS sequence"/>
</dbReference>
<proteinExistence type="predicted"/>
<evidence type="ECO:0000259" key="1">
    <source>
        <dbReference type="PROSITE" id="PS50097"/>
    </source>
</evidence>
<dbReference type="AlphaFoldDB" id="A0A4S4LJG8"/>
<dbReference type="OrthoDB" id="2879636at2759"/>
<gene>
    <name evidence="2" type="ORF">EW146_g7781</name>
</gene>